<sequence>MHPLRCAEEPKVLHLDPPTDQPAAPDVMFGEDGVFLKASLNLIKRQEVVQLQQPSPWIDNIHYRVLRRKYALGFDCSTNTHKIVGLLCGLYAQVYTLGVTGSWRAISKGQGPPCPVFESPMYASGALHWLVNLGTGKIVYFDVGKEEFGLICKPEFRPCHLVDMRGDLAIIDRPSDKEIEIWVMKEYGKKEWVKEYKIVLAGVPPKAQVRVMGLCEHGEIPLKQKQKDKSGNNYMFYNPKTDVLKYSHIPTLSGDTQVLCHMGTLLSISMFFFFF</sequence>
<dbReference type="AlphaFoldDB" id="A0A660KNI3"/>
<dbReference type="NCBIfam" id="TIGR01640">
    <property type="entry name" value="F_box_assoc_1"/>
    <property type="match status" value="1"/>
</dbReference>
<feature type="domain" description="F-box associated beta-propeller type 3" evidence="1">
    <location>
        <begin position="68"/>
        <end position="246"/>
    </location>
</feature>
<dbReference type="PANTHER" id="PTHR31111">
    <property type="entry name" value="BNAA05G37150D PROTEIN-RELATED"/>
    <property type="match status" value="1"/>
</dbReference>
<name>A0A660KNI3_9ROSI</name>
<reference evidence="2 3" key="1">
    <citation type="submission" date="2019-06" db="EMBL/GenBank/DDBJ databases">
        <title>A chromosomal-level reference genome of Carpinus fangiana (Coryloideae, Betulaceae).</title>
        <authorList>
            <person name="Yang X."/>
            <person name="Wang Z."/>
            <person name="Zhang L."/>
            <person name="Hao G."/>
            <person name="Liu J."/>
            <person name="Yang Y."/>
        </authorList>
    </citation>
    <scope>NUCLEOTIDE SEQUENCE [LARGE SCALE GENOMIC DNA]</scope>
    <source>
        <strain evidence="2">Cfa_2016G</strain>
        <tissue evidence="2">Leaf</tissue>
    </source>
</reference>
<keyword evidence="3" id="KW-1185">Reference proteome</keyword>
<evidence type="ECO:0000259" key="1">
    <source>
        <dbReference type="Pfam" id="PF08268"/>
    </source>
</evidence>
<protein>
    <recommendedName>
        <fullName evidence="1">F-box associated beta-propeller type 3 domain-containing protein</fullName>
    </recommendedName>
</protein>
<accession>A0A660KNI3</accession>
<dbReference type="Proteomes" id="UP000327013">
    <property type="component" value="Chromosome 4"/>
</dbReference>
<dbReference type="EMBL" id="CM017324">
    <property type="protein sequence ID" value="KAE8037261.1"/>
    <property type="molecule type" value="Genomic_DNA"/>
</dbReference>
<evidence type="ECO:0000313" key="2">
    <source>
        <dbReference type="EMBL" id="KAE8037261.1"/>
    </source>
</evidence>
<evidence type="ECO:0000313" key="3">
    <source>
        <dbReference type="Proteomes" id="UP000327013"/>
    </source>
</evidence>
<dbReference type="InterPro" id="IPR013187">
    <property type="entry name" value="F-box-assoc_dom_typ3"/>
</dbReference>
<proteinExistence type="predicted"/>
<dbReference type="OrthoDB" id="5319261at2759"/>
<gene>
    <name evidence="2" type="ORF">FH972_009862</name>
</gene>
<dbReference type="PANTHER" id="PTHR31111:SF136">
    <property type="entry name" value="F-BOX ASSOCIATED DOMAIN-CONTAINING PROTEIN"/>
    <property type="match status" value="1"/>
</dbReference>
<dbReference type="InterPro" id="IPR017451">
    <property type="entry name" value="F-box-assoc_interact_dom"/>
</dbReference>
<dbReference type="Pfam" id="PF08268">
    <property type="entry name" value="FBA_3"/>
    <property type="match status" value="1"/>
</dbReference>
<organism evidence="2 3">
    <name type="scientific">Carpinus fangiana</name>
    <dbReference type="NCBI Taxonomy" id="176857"/>
    <lineage>
        <taxon>Eukaryota</taxon>
        <taxon>Viridiplantae</taxon>
        <taxon>Streptophyta</taxon>
        <taxon>Embryophyta</taxon>
        <taxon>Tracheophyta</taxon>
        <taxon>Spermatophyta</taxon>
        <taxon>Magnoliopsida</taxon>
        <taxon>eudicotyledons</taxon>
        <taxon>Gunneridae</taxon>
        <taxon>Pentapetalae</taxon>
        <taxon>rosids</taxon>
        <taxon>fabids</taxon>
        <taxon>Fagales</taxon>
        <taxon>Betulaceae</taxon>
        <taxon>Carpinus</taxon>
    </lineage>
</organism>